<name>A0A218X0F2_PUNGR</name>
<feature type="region of interest" description="Disordered" evidence="1">
    <location>
        <begin position="36"/>
        <end position="55"/>
    </location>
</feature>
<reference evidence="3" key="1">
    <citation type="journal article" date="2017" name="Plant J.">
        <title>The pomegranate (Punica granatum L.) genome and the genomics of punicalagin biosynthesis.</title>
        <authorList>
            <person name="Qin G."/>
            <person name="Xu C."/>
            <person name="Ming R."/>
            <person name="Tang H."/>
            <person name="Guyot R."/>
            <person name="Kramer E.M."/>
            <person name="Hu Y."/>
            <person name="Yi X."/>
            <person name="Qi Y."/>
            <person name="Xu X."/>
            <person name="Gao Z."/>
            <person name="Pan H."/>
            <person name="Jian J."/>
            <person name="Tian Y."/>
            <person name="Yue Z."/>
            <person name="Xu Y."/>
        </authorList>
    </citation>
    <scope>NUCLEOTIDE SEQUENCE [LARGE SCALE GENOMIC DNA]</scope>
    <source>
        <strain evidence="3">cv. Dabenzi</strain>
    </source>
</reference>
<dbReference type="EMBL" id="MTKT01002501">
    <property type="protein sequence ID" value="OWM78209.1"/>
    <property type="molecule type" value="Genomic_DNA"/>
</dbReference>
<comment type="caution">
    <text evidence="2">The sequence shown here is derived from an EMBL/GenBank/DDBJ whole genome shotgun (WGS) entry which is preliminary data.</text>
</comment>
<dbReference type="AlphaFoldDB" id="A0A218X0F2"/>
<feature type="region of interest" description="Disordered" evidence="1">
    <location>
        <begin position="79"/>
        <end position="109"/>
    </location>
</feature>
<organism evidence="2 3">
    <name type="scientific">Punica granatum</name>
    <name type="common">Pomegranate</name>
    <dbReference type="NCBI Taxonomy" id="22663"/>
    <lineage>
        <taxon>Eukaryota</taxon>
        <taxon>Viridiplantae</taxon>
        <taxon>Streptophyta</taxon>
        <taxon>Embryophyta</taxon>
        <taxon>Tracheophyta</taxon>
        <taxon>Spermatophyta</taxon>
        <taxon>Magnoliopsida</taxon>
        <taxon>eudicotyledons</taxon>
        <taxon>Gunneridae</taxon>
        <taxon>Pentapetalae</taxon>
        <taxon>rosids</taxon>
        <taxon>malvids</taxon>
        <taxon>Myrtales</taxon>
        <taxon>Lythraceae</taxon>
        <taxon>Punica</taxon>
    </lineage>
</organism>
<gene>
    <name evidence="2" type="ORF">CDL15_Pgr015028</name>
</gene>
<accession>A0A218X0F2</accession>
<dbReference type="Proteomes" id="UP000197138">
    <property type="component" value="Unassembled WGS sequence"/>
</dbReference>
<evidence type="ECO:0000313" key="3">
    <source>
        <dbReference type="Proteomes" id="UP000197138"/>
    </source>
</evidence>
<sequence>MRVALFQATLGLLRGAGLPQLSFVHTPKLTHLQVVSPTSTLPKSTNSASPKQSHGLNAPSACLLFANCSIENVVSPQTFPFEHPLPPQVESQESSGLPPRSPPSSQISLPVLNSCSYIAPPKKLHQKQ</sequence>
<evidence type="ECO:0000256" key="1">
    <source>
        <dbReference type="SAM" id="MobiDB-lite"/>
    </source>
</evidence>
<evidence type="ECO:0000313" key="2">
    <source>
        <dbReference type="EMBL" id="OWM78209.1"/>
    </source>
</evidence>
<proteinExistence type="predicted"/>
<protein>
    <submittedName>
        <fullName evidence="2">Uncharacterized protein</fullName>
    </submittedName>
</protein>